<evidence type="ECO:0000313" key="2">
    <source>
        <dbReference type="EMBL" id="KAL2813830.1"/>
    </source>
</evidence>
<reference evidence="2 3" key="1">
    <citation type="submission" date="2024-07" db="EMBL/GenBank/DDBJ databases">
        <title>Section-level genome sequencing and comparative genomics of Aspergillus sections Usti and Cavernicolus.</title>
        <authorList>
            <consortium name="Lawrence Berkeley National Laboratory"/>
            <person name="Nybo J.L."/>
            <person name="Vesth T.C."/>
            <person name="Theobald S."/>
            <person name="Frisvad J.C."/>
            <person name="Larsen T.O."/>
            <person name="Kjaerboelling I."/>
            <person name="Rothschild-Mancinelli K."/>
            <person name="Lyhne E.K."/>
            <person name="Kogle M.E."/>
            <person name="Barry K."/>
            <person name="Clum A."/>
            <person name="Na H."/>
            <person name="Ledsgaard L."/>
            <person name="Lin J."/>
            <person name="Lipzen A."/>
            <person name="Kuo A."/>
            <person name="Riley R."/>
            <person name="Mondo S."/>
            <person name="Labutti K."/>
            <person name="Haridas S."/>
            <person name="Pangalinan J."/>
            <person name="Salamov A.A."/>
            <person name="Simmons B.A."/>
            <person name="Magnuson J.K."/>
            <person name="Chen J."/>
            <person name="Drula E."/>
            <person name="Henrissat B."/>
            <person name="Wiebenga A."/>
            <person name="Lubbers R.J."/>
            <person name="Gomes A.C."/>
            <person name="Makela M.R."/>
            <person name="Stajich J."/>
            <person name="Grigoriev I.V."/>
            <person name="Mortensen U.H."/>
            <person name="De Vries R.P."/>
            <person name="Baker S.E."/>
            <person name="Andersen M.R."/>
        </authorList>
    </citation>
    <scope>NUCLEOTIDE SEQUENCE [LARGE SCALE GENOMIC DNA]</scope>
    <source>
        <strain evidence="2 3">CBS 588.65</strain>
    </source>
</reference>
<keyword evidence="3" id="KW-1185">Reference proteome</keyword>
<dbReference type="Proteomes" id="UP001610334">
    <property type="component" value="Unassembled WGS sequence"/>
</dbReference>
<sequence length="80" mass="8880">MPQSRRSSSSSDEGINDSITLDGQKEKANLSQQELNTPARATGGLGDTHPNRRLSEATRRVFARKFHEMGSKEPEELLLL</sequence>
<protein>
    <submittedName>
        <fullName evidence="2">Uncharacterized protein</fullName>
    </submittedName>
</protein>
<evidence type="ECO:0000256" key="1">
    <source>
        <dbReference type="SAM" id="MobiDB-lite"/>
    </source>
</evidence>
<evidence type="ECO:0000313" key="3">
    <source>
        <dbReference type="Proteomes" id="UP001610334"/>
    </source>
</evidence>
<feature type="compositionally biased region" description="Low complexity" evidence="1">
    <location>
        <begin position="1"/>
        <end position="11"/>
    </location>
</feature>
<gene>
    <name evidence="2" type="ORF">BJX63DRAFT_393367</name>
</gene>
<proteinExistence type="predicted"/>
<feature type="region of interest" description="Disordered" evidence="1">
    <location>
        <begin position="1"/>
        <end position="55"/>
    </location>
</feature>
<comment type="caution">
    <text evidence="2">The sequence shown here is derived from an EMBL/GenBank/DDBJ whole genome shotgun (WGS) entry which is preliminary data.</text>
</comment>
<accession>A0ABR4HEB7</accession>
<dbReference type="EMBL" id="JBFXLT010000037">
    <property type="protein sequence ID" value="KAL2813830.1"/>
    <property type="molecule type" value="Genomic_DNA"/>
</dbReference>
<organism evidence="2 3">
    <name type="scientific">Aspergillus granulosus</name>
    <dbReference type="NCBI Taxonomy" id="176169"/>
    <lineage>
        <taxon>Eukaryota</taxon>
        <taxon>Fungi</taxon>
        <taxon>Dikarya</taxon>
        <taxon>Ascomycota</taxon>
        <taxon>Pezizomycotina</taxon>
        <taxon>Eurotiomycetes</taxon>
        <taxon>Eurotiomycetidae</taxon>
        <taxon>Eurotiales</taxon>
        <taxon>Aspergillaceae</taxon>
        <taxon>Aspergillus</taxon>
        <taxon>Aspergillus subgen. Nidulantes</taxon>
    </lineage>
</organism>
<name>A0ABR4HEB7_9EURO</name>